<evidence type="ECO:0000256" key="6">
    <source>
        <dbReference type="ARBA" id="ARBA00023163"/>
    </source>
</evidence>
<evidence type="ECO:0000256" key="1">
    <source>
        <dbReference type="ARBA" id="ARBA00004123"/>
    </source>
</evidence>
<sequence length="1125" mass="124009">MSVKGTECERVADHACGLSPIPACPTPCPGTLISLFTSINPPSSRLLSYYRIAVKSTASDDPSTHLILASDAAIAILRWISNVCAHDHSDPQTAHLGLSPSTILGLADILSDPILVKDPRLSSHQPIDCLINLSSLLDSFYLCQTVSSSVTNSIAEVSLHGGAVFKLTEQLLTSLAPSLLSLPPSSFLKLHKTLDPLLKKLYNLLSISGAADNGSPAILSQLPTILRHLSPSLAQKLAFESSPDRSELNSQKNLNDLQPSTRASSIIAHTLLTPGSSALKFDEDGKEIRTPLVKRMIGFVTYHAKSSWINCGFNSSHLEQQRSWIFDLFLAAIRIGNTNSSYVFDLQASREMHVDEDESIEDDKVGWKALLGGGRLAELIRFARANSTSANQGESLLKIEDLEILRFNLIGPETLLHQKGKNEYPDVSMEDDGQQGWQTQRNQLWFALLTSICSNQLIKPQDLVKIEGGDFRIKSLGMIQGHHSGIDLGVLKLAEFMNLSKDTSINEIALATKQAMSKAASAFDLSACISLSKELTSLDTLCSLFIWLEPNDILSPIAALLDDWGSARSNATSKNIINEGDGSSEFEKFGSLVGWIQGIVDVHLGRSKGFTIHYLLNPSCAYSLKSLPANHVSTLSSWIVALYGSSGISDDLLVNTDPRVFYTISASLFKQSFDGLRAGLIDLQTFREGLSYFEQDLLVVGCAVGLVGWLVDELSFIYHDQNAKLIRTSFLYELRPVPANSYPTALLEILQAFLLSDSITPTAIQLVAAKSLRLLRCFNSYFISTQATQNGGTLETPMVQDYNSGDLNRRVHLDITRIENKLTAFPSSSLFTPTGYLSYNFFNVELLVNYGVGMGWEEALNIALRMAITDEVLDFNEHPLWRNNPARLLSTVAPRKADATIALWSILPPILNSMSIEKFVRIVILAISAGIRAGEDSLSPPEPNRIGVRVAPGWNAAKYKRVGRAIELAIDVFTWPFEQVGCHYFNRVKRPPILKNLEQDQNLIEGRSKLVGAVLEEVLVEWGKRIAVQEIVEDAELERDIVIGCLDRLTDVETASLREEELNIEGNLNISNFYRSLCIEGIKQEIENMEKRQVGVTAKRRGFKILSWIQDSLKIENEQLVGVIS</sequence>
<dbReference type="EMBL" id="CALTRL010001237">
    <property type="protein sequence ID" value="CAH7671701.1"/>
    <property type="molecule type" value="Genomic_DNA"/>
</dbReference>
<dbReference type="InterPro" id="IPR014801">
    <property type="entry name" value="Mediator_Med5_fun"/>
</dbReference>
<evidence type="ECO:0000256" key="7">
    <source>
        <dbReference type="ARBA" id="ARBA00023242"/>
    </source>
</evidence>
<accession>A0AAV0ARG0</accession>
<evidence type="ECO:0000256" key="9">
    <source>
        <dbReference type="RuleBase" id="RU364142"/>
    </source>
</evidence>
<reference evidence="10" key="1">
    <citation type="submission" date="2022-06" db="EMBL/GenBank/DDBJ databases">
        <authorList>
            <consortium name="SYNGENTA / RWTH Aachen University"/>
        </authorList>
    </citation>
    <scope>NUCLEOTIDE SEQUENCE</scope>
</reference>
<evidence type="ECO:0000313" key="10">
    <source>
        <dbReference type="EMBL" id="CAH7671701.1"/>
    </source>
</evidence>
<dbReference type="GO" id="GO:0016592">
    <property type="term" value="C:mediator complex"/>
    <property type="evidence" value="ECO:0007669"/>
    <property type="project" value="InterPro"/>
</dbReference>
<name>A0AAV0ARG0_PHAPC</name>
<evidence type="ECO:0000256" key="2">
    <source>
        <dbReference type="ARBA" id="ARBA00008782"/>
    </source>
</evidence>
<dbReference type="PANTHER" id="PTHR35784:SF1">
    <property type="entry name" value="MEDIATOR OF RNA POLYMERASE II TRANSCRIPTION SUBUNIT 5"/>
    <property type="match status" value="1"/>
</dbReference>
<keyword evidence="11" id="KW-1185">Reference proteome</keyword>
<comment type="caution">
    <text evidence="10">The sequence shown here is derived from an EMBL/GenBank/DDBJ whole genome shotgun (WGS) entry which is preliminary data.</text>
</comment>
<gene>
    <name evidence="9" type="primary">MED5</name>
    <name evidence="10" type="ORF">PPACK8108_LOCUS6508</name>
</gene>
<protein>
    <recommendedName>
        <fullName evidence="3 9">Mediator of RNA polymerase II transcription subunit 5</fullName>
    </recommendedName>
    <alternativeName>
        <fullName evidence="8 9">Mediator complex subunit 5</fullName>
    </alternativeName>
</protein>
<keyword evidence="7 9" id="KW-0539">Nucleus</keyword>
<dbReference type="Proteomes" id="UP001153365">
    <property type="component" value="Unassembled WGS sequence"/>
</dbReference>
<comment type="similarity">
    <text evidence="2 9">Belongs to the Mediator complex subunit 5 family.</text>
</comment>
<evidence type="ECO:0000256" key="5">
    <source>
        <dbReference type="ARBA" id="ARBA00023159"/>
    </source>
</evidence>
<comment type="subunit">
    <text evidence="9">Component of the Mediator complex.</text>
</comment>
<dbReference type="PANTHER" id="PTHR35784">
    <property type="entry name" value="MEDIATOR OF RNA POLYMERASE II TRANSCRIPTION SUBUNIT 5"/>
    <property type="match status" value="1"/>
</dbReference>
<dbReference type="GO" id="GO:0006357">
    <property type="term" value="P:regulation of transcription by RNA polymerase II"/>
    <property type="evidence" value="ECO:0007669"/>
    <property type="project" value="InterPro"/>
</dbReference>
<keyword evidence="6 9" id="KW-0804">Transcription</keyword>
<evidence type="ECO:0000256" key="3">
    <source>
        <dbReference type="ARBA" id="ARBA00020628"/>
    </source>
</evidence>
<organism evidence="10 11">
    <name type="scientific">Phakopsora pachyrhizi</name>
    <name type="common">Asian soybean rust disease fungus</name>
    <dbReference type="NCBI Taxonomy" id="170000"/>
    <lineage>
        <taxon>Eukaryota</taxon>
        <taxon>Fungi</taxon>
        <taxon>Dikarya</taxon>
        <taxon>Basidiomycota</taxon>
        <taxon>Pucciniomycotina</taxon>
        <taxon>Pucciniomycetes</taxon>
        <taxon>Pucciniales</taxon>
        <taxon>Phakopsoraceae</taxon>
        <taxon>Phakopsora</taxon>
    </lineage>
</organism>
<dbReference type="AlphaFoldDB" id="A0AAV0ARG0"/>
<dbReference type="Pfam" id="PF08689">
    <property type="entry name" value="Med5"/>
    <property type="match status" value="1"/>
</dbReference>
<evidence type="ECO:0000256" key="4">
    <source>
        <dbReference type="ARBA" id="ARBA00023015"/>
    </source>
</evidence>
<dbReference type="GO" id="GO:0003712">
    <property type="term" value="F:transcription coregulator activity"/>
    <property type="evidence" value="ECO:0007669"/>
    <property type="project" value="InterPro"/>
</dbReference>
<proteinExistence type="inferred from homology"/>
<comment type="subcellular location">
    <subcellularLocation>
        <location evidence="1 9">Nucleus</location>
    </subcellularLocation>
</comment>
<evidence type="ECO:0000313" key="11">
    <source>
        <dbReference type="Proteomes" id="UP001153365"/>
    </source>
</evidence>
<keyword evidence="5 9" id="KW-0010">Activator</keyword>
<evidence type="ECO:0000256" key="8">
    <source>
        <dbReference type="ARBA" id="ARBA00031256"/>
    </source>
</evidence>
<keyword evidence="4 9" id="KW-0805">Transcription regulation</keyword>
<comment type="function">
    <text evidence="9">Component of the Mediator complex, a coactivator involved in the regulated transcription of nearly all RNA polymerase II-dependent genes. Mediator functions as a bridge to convey information from gene-specific regulatory proteins to the basal RNA polymerase II transcription machinery. Mediator is recruited to promoters by direct interactions with regulatory proteins and serves as a scaffold for the assembly of a functional preinitiation complex with RNA polymerase II and the general transcription factors.</text>
</comment>